<feature type="region of interest" description="Disordered" evidence="1">
    <location>
        <begin position="1"/>
        <end position="31"/>
    </location>
</feature>
<evidence type="ECO:0000256" key="2">
    <source>
        <dbReference type="SAM" id="Phobius"/>
    </source>
</evidence>
<feature type="compositionally biased region" description="Acidic residues" evidence="1">
    <location>
        <begin position="105"/>
        <end position="115"/>
    </location>
</feature>
<feature type="compositionally biased region" description="Acidic residues" evidence="1">
    <location>
        <begin position="214"/>
        <end position="231"/>
    </location>
</feature>
<feature type="compositionally biased region" description="Polar residues" evidence="1">
    <location>
        <begin position="289"/>
        <end position="300"/>
    </location>
</feature>
<name>A0A9D2QH83_9CORY</name>
<proteinExistence type="predicted"/>
<organism evidence="3 4">
    <name type="scientific">Candidatus Corynebacterium faecigallinarum</name>
    <dbReference type="NCBI Taxonomy" id="2838528"/>
    <lineage>
        <taxon>Bacteria</taxon>
        <taxon>Bacillati</taxon>
        <taxon>Actinomycetota</taxon>
        <taxon>Actinomycetes</taxon>
        <taxon>Mycobacteriales</taxon>
        <taxon>Corynebacteriaceae</taxon>
        <taxon>Corynebacterium</taxon>
    </lineage>
</organism>
<reference evidence="3" key="2">
    <citation type="submission" date="2021-04" db="EMBL/GenBank/DDBJ databases">
        <authorList>
            <person name="Gilroy R."/>
        </authorList>
    </citation>
    <scope>NUCLEOTIDE SEQUENCE</scope>
    <source>
        <strain evidence="3">ChiHjej13B12-4958</strain>
    </source>
</reference>
<dbReference type="AlphaFoldDB" id="A0A9D2QH83"/>
<feature type="compositionally biased region" description="Polar residues" evidence="1">
    <location>
        <begin position="232"/>
        <end position="245"/>
    </location>
</feature>
<evidence type="ECO:0000256" key="1">
    <source>
        <dbReference type="SAM" id="MobiDB-lite"/>
    </source>
</evidence>
<feature type="compositionally biased region" description="Polar residues" evidence="1">
    <location>
        <begin position="267"/>
        <end position="279"/>
    </location>
</feature>
<keyword evidence="2" id="KW-0812">Transmembrane</keyword>
<reference evidence="3" key="1">
    <citation type="journal article" date="2021" name="PeerJ">
        <title>Extensive microbial diversity within the chicken gut microbiome revealed by metagenomics and culture.</title>
        <authorList>
            <person name="Gilroy R."/>
            <person name="Ravi A."/>
            <person name="Getino M."/>
            <person name="Pursley I."/>
            <person name="Horton D.L."/>
            <person name="Alikhan N.F."/>
            <person name="Baker D."/>
            <person name="Gharbi K."/>
            <person name="Hall N."/>
            <person name="Watson M."/>
            <person name="Adriaenssens E.M."/>
            <person name="Foster-Nyarko E."/>
            <person name="Jarju S."/>
            <person name="Secka A."/>
            <person name="Antonio M."/>
            <person name="Oren A."/>
            <person name="Chaudhuri R.R."/>
            <person name="La Ragione R."/>
            <person name="Hildebrand F."/>
            <person name="Pallen M.J."/>
        </authorList>
    </citation>
    <scope>NUCLEOTIDE SEQUENCE</scope>
    <source>
        <strain evidence="3">ChiHjej13B12-4958</strain>
    </source>
</reference>
<protein>
    <submittedName>
        <fullName evidence="3">Uncharacterized protein</fullName>
    </submittedName>
</protein>
<sequence length="300" mass="30857">MDYEVTPERPGDGTPDERSSTAHHESLLRAERARAARSRRALGSFVVAGLAAATVVGVVTWQSVANEEEGRSTQVQESTHETSLPSAAPDDRSGDPSSRPAVPETGDEPENDGDVSEQGATTTQDQYLAPNTWYDGQGSYEDNPGFGDGFDGDQGAEGTEGNATGVQGEGDGAEGADPESPNLPSDERPWLTELLPTIPDLPTVPGEPDPSGAPDEDDAENTANTETEEDGQSTPGSSPGNSSEPANPAGDVETSSAGMKPTEPGRTGNTGDTADTDSTGNDDEAAESPTVTDTTGPSPE</sequence>
<feature type="compositionally biased region" description="Polar residues" evidence="1">
    <location>
        <begin position="72"/>
        <end position="85"/>
    </location>
</feature>
<keyword evidence="2" id="KW-0472">Membrane</keyword>
<feature type="transmembrane region" description="Helical" evidence="2">
    <location>
        <begin position="41"/>
        <end position="61"/>
    </location>
</feature>
<feature type="region of interest" description="Disordered" evidence="1">
    <location>
        <begin position="66"/>
        <end position="300"/>
    </location>
</feature>
<keyword evidence="2" id="KW-1133">Transmembrane helix</keyword>
<comment type="caution">
    <text evidence="3">The sequence shown here is derived from an EMBL/GenBank/DDBJ whole genome shotgun (WGS) entry which is preliminary data.</text>
</comment>
<evidence type="ECO:0000313" key="4">
    <source>
        <dbReference type="Proteomes" id="UP000823858"/>
    </source>
</evidence>
<evidence type="ECO:0000313" key="3">
    <source>
        <dbReference type="EMBL" id="HJC85517.1"/>
    </source>
</evidence>
<dbReference type="Proteomes" id="UP000823858">
    <property type="component" value="Unassembled WGS sequence"/>
</dbReference>
<dbReference type="EMBL" id="DWVP01000019">
    <property type="protein sequence ID" value="HJC85517.1"/>
    <property type="molecule type" value="Genomic_DNA"/>
</dbReference>
<gene>
    <name evidence="3" type="ORF">H9751_08235</name>
</gene>
<accession>A0A9D2QH83</accession>